<accession>A0A5N8X5P4</accession>
<dbReference type="GO" id="GO:0000287">
    <property type="term" value="F:magnesium ion binding"/>
    <property type="evidence" value="ECO:0007669"/>
    <property type="project" value="TreeGrafter"/>
</dbReference>
<evidence type="ECO:0000256" key="2">
    <source>
        <dbReference type="ARBA" id="ARBA00022723"/>
    </source>
</evidence>
<dbReference type="GO" id="GO:0006107">
    <property type="term" value="P:oxaloacetate metabolic process"/>
    <property type="evidence" value="ECO:0007669"/>
    <property type="project" value="TreeGrafter"/>
</dbReference>
<evidence type="ECO:0000259" key="6">
    <source>
        <dbReference type="Pfam" id="PF03328"/>
    </source>
</evidence>
<dbReference type="EMBL" id="VMNX01000320">
    <property type="protein sequence ID" value="MPY54800.1"/>
    <property type="molecule type" value="Genomic_DNA"/>
</dbReference>
<dbReference type="SUPFAM" id="SSF51621">
    <property type="entry name" value="Phosphoenolpyruvate/pyruvate domain"/>
    <property type="match status" value="1"/>
</dbReference>
<feature type="binding site" evidence="4">
    <location>
        <position position="79"/>
    </location>
    <ligand>
        <name>substrate</name>
    </ligand>
</feature>
<comment type="caution">
    <text evidence="7">The sequence shown here is derived from an EMBL/GenBank/DDBJ whole genome shotgun (WGS) entry which is preliminary data.</text>
</comment>
<keyword evidence="8" id="KW-1185">Reference proteome</keyword>
<dbReference type="GO" id="GO:0016829">
    <property type="term" value="F:lyase activity"/>
    <property type="evidence" value="ECO:0007669"/>
    <property type="project" value="UniProtKB-KW"/>
</dbReference>
<sequence>MGTEGSYDGRVPARAPLRSLLFVPGNRTGWLTKAEAAGADAAILDLEDAVPDDAKAAARAEVAEAVSRSYDGGMRLLVRVNALNSTAGWASADELRAVARPGLYGIVLPKVSSADDIRLADRLLSWCEHEHGLPQGHFALVPLLETARALREAYDIGRAAARVAHLGALTAPGGDVERAVGYRWSADGTETHELRARVLLDARAAGSPHPVSGLWADLADLAGLRRFAEQNRALGYDGMMVIHPSHVAIVNDVFSPGEDELARHERLIAAVERAQAEGSGAIRFEGRMIDEAMAAASRDVLARHRGVSGSAGA</sequence>
<evidence type="ECO:0000256" key="4">
    <source>
        <dbReference type="PIRSR" id="PIRSR015582-1"/>
    </source>
</evidence>
<protein>
    <submittedName>
        <fullName evidence="7">CoA ester lyase</fullName>
    </submittedName>
</protein>
<dbReference type="PANTHER" id="PTHR32308">
    <property type="entry name" value="LYASE BETA SUBUNIT, PUTATIVE (AFU_ORTHOLOGUE AFUA_4G13030)-RELATED"/>
    <property type="match status" value="1"/>
</dbReference>
<dbReference type="InterPro" id="IPR015813">
    <property type="entry name" value="Pyrv/PenolPyrv_kinase-like_dom"/>
</dbReference>
<comment type="cofactor">
    <cofactor evidence="1">
        <name>Mg(2+)</name>
        <dbReference type="ChEBI" id="CHEBI:18420"/>
    </cofactor>
</comment>
<proteinExistence type="predicted"/>
<evidence type="ECO:0000256" key="5">
    <source>
        <dbReference type="PIRSR" id="PIRSR015582-2"/>
    </source>
</evidence>
<evidence type="ECO:0000313" key="7">
    <source>
        <dbReference type="EMBL" id="MPY54800.1"/>
    </source>
</evidence>
<dbReference type="RefSeq" id="WP_322621425.1">
    <property type="nucleotide sequence ID" value="NZ_VMNX01000320.1"/>
</dbReference>
<dbReference type="InterPro" id="IPR005000">
    <property type="entry name" value="Aldolase/citrate-lyase_domain"/>
</dbReference>
<keyword evidence="3 5" id="KW-0460">Magnesium</keyword>
<dbReference type="PIRSF" id="PIRSF015582">
    <property type="entry name" value="Cit_lyase_B"/>
    <property type="match status" value="1"/>
</dbReference>
<feature type="domain" description="HpcH/HpaI aldolase/citrate lyase" evidence="6">
    <location>
        <begin position="18"/>
        <end position="244"/>
    </location>
</feature>
<evidence type="ECO:0000256" key="1">
    <source>
        <dbReference type="ARBA" id="ARBA00001946"/>
    </source>
</evidence>
<organism evidence="7 8">
    <name type="scientific">Streptomyces acidicola</name>
    <dbReference type="NCBI Taxonomy" id="2596892"/>
    <lineage>
        <taxon>Bacteria</taxon>
        <taxon>Bacillati</taxon>
        <taxon>Actinomycetota</taxon>
        <taxon>Actinomycetes</taxon>
        <taxon>Kitasatosporales</taxon>
        <taxon>Streptomycetaceae</taxon>
        <taxon>Streptomyces</taxon>
    </lineage>
</organism>
<feature type="binding site" evidence="5">
    <location>
        <position position="175"/>
    </location>
    <ligand>
        <name>Mg(2+)</name>
        <dbReference type="ChEBI" id="CHEBI:18420"/>
    </ligand>
</feature>
<dbReference type="Gene3D" id="3.20.20.60">
    <property type="entry name" value="Phosphoenolpyruvate-binding domains"/>
    <property type="match status" value="1"/>
</dbReference>
<keyword evidence="2 5" id="KW-0479">Metal-binding</keyword>
<dbReference type="Proteomes" id="UP000373149">
    <property type="component" value="Unassembled WGS sequence"/>
</dbReference>
<dbReference type="Pfam" id="PF03328">
    <property type="entry name" value="HpcH_HpaI"/>
    <property type="match status" value="1"/>
</dbReference>
<dbReference type="InterPro" id="IPR011206">
    <property type="entry name" value="Citrate_lyase_beta/mcl1/mcl2"/>
</dbReference>
<keyword evidence="7" id="KW-0456">Lyase</keyword>
<name>A0A5N8X5P4_9ACTN</name>
<dbReference type="AlphaFoldDB" id="A0A5N8X5P4"/>
<feature type="binding site" evidence="4">
    <location>
        <position position="145"/>
    </location>
    <ligand>
        <name>substrate</name>
    </ligand>
</feature>
<dbReference type="PANTHER" id="PTHR32308:SF0">
    <property type="entry name" value="HPCH_HPAI ALDOLASE_CITRATE LYASE DOMAIN-CONTAINING PROTEIN"/>
    <property type="match status" value="1"/>
</dbReference>
<reference evidence="7 8" key="1">
    <citation type="submission" date="2019-09" db="EMBL/GenBank/DDBJ databases">
        <authorList>
            <person name="Duangmal K."/>
            <person name="Teo W.F.A."/>
            <person name="Lipun K."/>
        </authorList>
    </citation>
    <scope>NUCLEOTIDE SEQUENCE [LARGE SCALE GENOMIC DNA]</scope>
    <source>
        <strain evidence="7 8">K1PN6</strain>
    </source>
</reference>
<dbReference type="InterPro" id="IPR040442">
    <property type="entry name" value="Pyrv_kinase-like_dom_sf"/>
</dbReference>
<evidence type="ECO:0000256" key="3">
    <source>
        <dbReference type="ARBA" id="ARBA00022842"/>
    </source>
</evidence>
<gene>
    <name evidence="7" type="ORF">FPZ41_42105</name>
</gene>
<feature type="binding site" evidence="5">
    <location>
        <position position="145"/>
    </location>
    <ligand>
        <name>Mg(2+)</name>
        <dbReference type="ChEBI" id="CHEBI:18420"/>
    </ligand>
</feature>
<evidence type="ECO:0000313" key="8">
    <source>
        <dbReference type="Proteomes" id="UP000373149"/>
    </source>
</evidence>